<name>A0A2I2KUG4_9ACTN</name>
<evidence type="ECO:0000313" key="1">
    <source>
        <dbReference type="EMBL" id="SNQ49301.1"/>
    </source>
</evidence>
<proteinExistence type="predicted"/>
<sequence length="210" mass="23340">MTEDGHFAPERLELADLVCLTGAETARYAGVAIPNERDVAIVDLLRKARRTGGPGQLLDLIRPEVEAETLRTFALRMASLAVRRADPELLRMGLLAVSVSTLRAVDRHDDVSVLAPLWRTASLLRLDPAAEFAAAAAEFPAAAPLLSGWLDRPASLRELTVLGFHESADADGFRYAEDWAELSREFDEEFAHRSLLRRVTLPLLRRRPRH</sequence>
<protein>
    <submittedName>
        <fullName evidence="1">Uncharacterized protein</fullName>
    </submittedName>
</protein>
<keyword evidence="2" id="KW-1185">Reference proteome</keyword>
<evidence type="ECO:0000313" key="2">
    <source>
        <dbReference type="Proteomes" id="UP000234331"/>
    </source>
</evidence>
<dbReference type="RefSeq" id="WP_243407723.1">
    <property type="nucleotide sequence ID" value="NZ_FZMO01000245.1"/>
</dbReference>
<accession>A0A2I2KUG4</accession>
<dbReference type="Proteomes" id="UP000234331">
    <property type="component" value="Unassembled WGS sequence"/>
</dbReference>
<gene>
    <name evidence="1" type="ORF">FRACA_3190004</name>
</gene>
<dbReference type="EMBL" id="FZMO01000245">
    <property type="protein sequence ID" value="SNQ49301.1"/>
    <property type="molecule type" value="Genomic_DNA"/>
</dbReference>
<dbReference type="AlphaFoldDB" id="A0A2I2KUG4"/>
<reference evidence="1 2" key="1">
    <citation type="submission" date="2017-06" db="EMBL/GenBank/DDBJ databases">
        <authorList>
            <person name="Kim H.J."/>
            <person name="Triplett B.A."/>
        </authorList>
    </citation>
    <scope>NUCLEOTIDE SEQUENCE [LARGE SCALE GENOMIC DNA]</scope>
    <source>
        <strain evidence="1">FRACA_ARgP5</strain>
    </source>
</reference>
<organism evidence="1 2">
    <name type="scientific">Frankia canadensis</name>
    <dbReference type="NCBI Taxonomy" id="1836972"/>
    <lineage>
        <taxon>Bacteria</taxon>
        <taxon>Bacillati</taxon>
        <taxon>Actinomycetota</taxon>
        <taxon>Actinomycetes</taxon>
        <taxon>Frankiales</taxon>
        <taxon>Frankiaceae</taxon>
        <taxon>Frankia</taxon>
    </lineage>
</organism>